<gene>
    <name evidence="2" type="primary">LOC109699255</name>
</gene>
<dbReference type="RefSeq" id="XP_020039473.1">
    <property type="nucleotide sequence ID" value="XM_020183884.1"/>
</dbReference>
<evidence type="ECO:0000256" key="1">
    <source>
        <dbReference type="SAM" id="MobiDB-lite"/>
    </source>
</evidence>
<feature type="compositionally biased region" description="Pro residues" evidence="1">
    <location>
        <begin position="77"/>
        <end position="87"/>
    </location>
</feature>
<feature type="region of interest" description="Disordered" evidence="1">
    <location>
        <begin position="53"/>
        <end position="165"/>
    </location>
</feature>
<protein>
    <submittedName>
        <fullName evidence="2">Arabinogalactan protein 1-like</fullName>
    </submittedName>
</protein>
<feature type="compositionally biased region" description="Low complexity" evidence="1">
    <location>
        <begin position="135"/>
        <end position="149"/>
    </location>
</feature>
<evidence type="ECO:0000313" key="2">
    <source>
        <dbReference type="RefSeq" id="XP_020039473.1"/>
    </source>
</evidence>
<accession>A0A8B7W6D4</accession>
<dbReference type="KEGG" id="ccan:109699255"/>
<name>A0A8B7W6D4_CASCN</name>
<reference evidence="2" key="1">
    <citation type="submission" date="2025-08" db="UniProtKB">
        <authorList>
            <consortium name="RefSeq"/>
        </authorList>
    </citation>
    <scope>IDENTIFICATION</scope>
    <source>
        <tissue evidence="2">Leukocyte</tissue>
    </source>
</reference>
<proteinExistence type="predicted"/>
<feature type="region of interest" description="Disordered" evidence="1">
    <location>
        <begin position="1"/>
        <end position="38"/>
    </location>
</feature>
<sequence length="165" mass="17018">MTCTRSKQRRKAQLDSSQSRISSACSAKNYRCPSWAPGSSTGARAWLELTTLPGLPPAQAPETRTCHSLQGRAPTPNLSPDPAPPRPRAQCPTPEAGTPEQGPRRLSFPRVGAQPAPSSTSIVSHTMAPLTKVPAAATAATTAESSAQPSVPPAPAASSSSVLDS</sequence>
<organism evidence="2">
    <name type="scientific">Castor canadensis</name>
    <name type="common">American beaver</name>
    <dbReference type="NCBI Taxonomy" id="51338"/>
    <lineage>
        <taxon>Eukaryota</taxon>
        <taxon>Metazoa</taxon>
        <taxon>Chordata</taxon>
        <taxon>Craniata</taxon>
        <taxon>Vertebrata</taxon>
        <taxon>Euteleostomi</taxon>
        <taxon>Mammalia</taxon>
        <taxon>Eutheria</taxon>
        <taxon>Euarchontoglires</taxon>
        <taxon>Glires</taxon>
        <taxon>Rodentia</taxon>
        <taxon>Castorimorpha</taxon>
        <taxon>Castoridae</taxon>
        <taxon>Castor</taxon>
    </lineage>
</organism>
<feature type="compositionally biased region" description="Low complexity" evidence="1">
    <location>
        <begin position="156"/>
        <end position="165"/>
    </location>
</feature>
<dbReference type="AlphaFoldDB" id="A0A8B7W6D4"/>
<feature type="compositionally biased region" description="Basic residues" evidence="1">
    <location>
        <begin position="1"/>
        <end position="11"/>
    </location>
</feature>
<feature type="compositionally biased region" description="Low complexity" evidence="1">
    <location>
        <begin position="16"/>
        <end position="26"/>
    </location>
</feature>